<keyword evidence="2" id="KW-1185">Reference proteome</keyword>
<dbReference type="EMBL" id="JAIWYP010000006">
    <property type="protein sequence ID" value="KAH3809389.1"/>
    <property type="molecule type" value="Genomic_DNA"/>
</dbReference>
<sequence length="65" mass="7425">MNTLETTINTTASPYTWCGKFKTTPEKRGEKEWNGCEETPAQQKIVTNTGGWECEIYIKVIILIE</sequence>
<evidence type="ECO:0000313" key="2">
    <source>
        <dbReference type="Proteomes" id="UP000828390"/>
    </source>
</evidence>
<gene>
    <name evidence="1" type="ORF">DPMN_137752</name>
</gene>
<organism evidence="1 2">
    <name type="scientific">Dreissena polymorpha</name>
    <name type="common">Zebra mussel</name>
    <name type="synonym">Mytilus polymorpha</name>
    <dbReference type="NCBI Taxonomy" id="45954"/>
    <lineage>
        <taxon>Eukaryota</taxon>
        <taxon>Metazoa</taxon>
        <taxon>Spiralia</taxon>
        <taxon>Lophotrochozoa</taxon>
        <taxon>Mollusca</taxon>
        <taxon>Bivalvia</taxon>
        <taxon>Autobranchia</taxon>
        <taxon>Heteroconchia</taxon>
        <taxon>Euheterodonta</taxon>
        <taxon>Imparidentia</taxon>
        <taxon>Neoheterodontei</taxon>
        <taxon>Myida</taxon>
        <taxon>Dreissenoidea</taxon>
        <taxon>Dreissenidae</taxon>
        <taxon>Dreissena</taxon>
    </lineage>
</organism>
<reference evidence="1" key="1">
    <citation type="journal article" date="2019" name="bioRxiv">
        <title>The Genome of the Zebra Mussel, Dreissena polymorpha: A Resource for Invasive Species Research.</title>
        <authorList>
            <person name="McCartney M.A."/>
            <person name="Auch B."/>
            <person name="Kono T."/>
            <person name="Mallez S."/>
            <person name="Zhang Y."/>
            <person name="Obille A."/>
            <person name="Becker A."/>
            <person name="Abrahante J.E."/>
            <person name="Garbe J."/>
            <person name="Badalamenti J.P."/>
            <person name="Herman A."/>
            <person name="Mangelson H."/>
            <person name="Liachko I."/>
            <person name="Sullivan S."/>
            <person name="Sone E.D."/>
            <person name="Koren S."/>
            <person name="Silverstein K.A.T."/>
            <person name="Beckman K.B."/>
            <person name="Gohl D.M."/>
        </authorList>
    </citation>
    <scope>NUCLEOTIDE SEQUENCE</scope>
    <source>
        <strain evidence="1">Duluth1</strain>
        <tissue evidence="1">Whole animal</tissue>
    </source>
</reference>
<accession>A0A9D4JGP0</accession>
<name>A0A9D4JGP0_DREPO</name>
<comment type="caution">
    <text evidence="1">The sequence shown here is derived from an EMBL/GenBank/DDBJ whole genome shotgun (WGS) entry which is preliminary data.</text>
</comment>
<reference evidence="1" key="2">
    <citation type="submission" date="2020-11" db="EMBL/GenBank/DDBJ databases">
        <authorList>
            <person name="McCartney M.A."/>
            <person name="Auch B."/>
            <person name="Kono T."/>
            <person name="Mallez S."/>
            <person name="Becker A."/>
            <person name="Gohl D.M."/>
            <person name="Silverstein K.A.T."/>
            <person name="Koren S."/>
            <person name="Bechman K.B."/>
            <person name="Herman A."/>
            <person name="Abrahante J.E."/>
            <person name="Garbe J."/>
        </authorList>
    </citation>
    <scope>NUCLEOTIDE SEQUENCE</scope>
    <source>
        <strain evidence="1">Duluth1</strain>
        <tissue evidence="1">Whole animal</tissue>
    </source>
</reference>
<proteinExistence type="predicted"/>
<dbReference type="Proteomes" id="UP000828390">
    <property type="component" value="Unassembled WGS sequence"/>
</dbReference>
<dbReference type="AlphaFoldDB" id="A0A9D4JGP0"/>
<evidence type="ECO:0000313" key="1">
    <source>
        <dbReference type="EMBL" id="KAH3809389.1"/>
    </source>
</evidence>
<protein>
    <submittedName>
        <fullName evidence="1">Uncharacterized protein</fullName>
    </submittedName>
</protein>